<evidence type="ECO:0000313" key="2">
    <source>
        <dbReference type="EMBL" id="CCQ43278.1"/>
    </source>
</evidence>
<dbReference type="OrthoDB" id="10067129at2759"/>
<protein>
    <submittedName>
        <fullName evidence="2">Alternative protein DLG5</fullName>
    </submittedName>
</protein>
<feature type="compositionally biased region" description="Low complexity" evidence="1">
    <location>
        <begin position="15"/>
        <end position="24"/>
    </location>
</feature>
<feature type="region of interest" description="Disordered" evidence="1">
    <location>
        <begin position="1"/>
        <end position="33"/>
    </location>
</feature>
<dbReference type="EMBL" id="HF583781">
    <property type="protein sequence ID" value="CCQ43278.1"/>
    <property type="molecule type" value="Genomic_DNA"/>
</dbReference>
<gene>
    <name evidence="2" type="primary">DLG5</name>
</gene>
<reference evidence="2" key="1">
    <citation type="journal article" date="2013" name="PLoS ONE">
        <title>Direct detection of alternative open reading frames translation products in human significantly expands the proteome.</title>
        <authorList>
            <person name="Vanderperre B."/>
            <person name="Lucier J.-F."/>
            <person name="Motard J."/>
            <person name="Tremblay G."/>
            <person name="Vanderperre S."/>
            <person name="Wisztorski M."/>
            <person name="Salzet M."/>
            <person name="Boisvert F.-M."/>
            <person name="Roucou X."/>
        </authorList>
    </citation>
    <scope>NUCLEOTIDE SEQUENCE</scope>
</reference>
<dbReference type="AlphaFoldDB" id="L8EAB8"/>
<accession>L8EAB8</accession>
<evidence type="ECO:0000256" key="1">
    <source>
        <dbReference type="SAM" id="MobiDB-lite"/>
    </source>
</evidence>
<name>L8EAB8_HUMAN</name>
<proteinExistence type="predicted"/>
<sequence>MWTSSTRTRSRPSRRSSMGRGPSTWSCGGGSPWVGRWSRRCTSTSVDRKTVASVWRMECMLPLCCLEALPLKKGPLLWETGSLRSMALHWTTSL</sequence>
<organism evidence="2">
    <name type="scientific">Homo sapiens</name>
    <name type="common">Human</name>
    <dbReference type="NCBI Taxonomy" id="9606"/>
    <lineage>
        <taxon>Eukaryota</taxon>
        <taxon>Metazoa</taxon>
        <taxon>Chordata</taxon>
        <taxon>Craniata</taxon>
        <taxon>Vertebrata</taxon>
        <taxon>Euteleostomi</taxon>
        <taxon>Mammalia</taxon>
        <taxon>Eutheria</taxon>
        <taxon>Euarchontoglires</taxon>
        <taxon>Primates</taxon>
        <taxon>Haplorrhini</taxon>
        <taxon>Catarrhini</taxon>
        <taxon>Hominidae</taxon>
        <taxon>Homo</taxon>
    </lineage>
</organism>
<dbReference type="ChiTaRS" id="DLG5">
    <property type="organism name" value="human"/>
</dbReference>